<evidence type="ECO:0000259" key="3">
    <source>
        <dbReference type="PROSITE" id="PS51186"/>
    </source>
</evidence>
<dbReference type="InterPro" id="IPR050832">
    <property type="entry name" value="Bact_Acetyltransf"/>
</dbReference>
<evidence type="ECO:0000256" key="1">
    <source>
        <dbReference type="ARBA" id="ARBA00022679"/>
    </source>
</evidence>
<dbReference type="PATRIC" id="fig|864069.3.peg.1809"/>
<organism evidence="4 5">
    <name type="scientific">Microvirga lotononidis</name>
    <dbReference type="NCBI Taxonomy" id="864069"/>
    <lineage>
        <taxon>Bacteria</taxon>
        <taxon>Pseudomonadati</taxon>
        <taxon>Pseudomonadota</taxon>
        <taxon>Alphaproteobacteria</taxon>
        <taxon>Hyphomicrobiales</taxon>
        <taxon>Methylobacteriaceae</taxon>
        <taxon>Microvirga</taxon>
    </lineage>
</organism>
<keyword evidence="5" id="KW-1185">Reference proteome</keyword>
<dbReference type="PANTHER" id="PTHR43877:SF2">
    <property type="entry name" value="AMINOALKYLPHOSPHONATE N-ACETYLTRANSFERASE-RELATED"/>
    <property type="match status" value="1"/>
</dbReference>
<keyword evidence="1 4" id="KW-0808">Transferase</keyword>
<dbReference type="HOGENOM" id="CLU_139771_0_0_5"/>
<dbReference type="PANTHER" id="PTHR43877">
    <property type="entry name" value="AMINOALKYLPHOSPHONATE N-ACETYLTRANSFERASE-RELATED-RELATED"/>
    <property type="match status" value="1"/>
</dbReference>
<dbReference type="InterPro" id="IPR016181">
    <property type="entry name" value="Acyl_CoA_acyltransferase"/>
</dbReference>
<feature type="domain" description="N-acetyltransferase" evidence="3">
    <location>
        <begin position="24"/>
        <end position="162"/>
    </location>
</feature>
<dbReference type="Pfam" id="PF00583">
    <property type="entry name" value="Acetyltransf_1"/>
    <property type="match status" value="1"/>
</dbReference>
<evidence type="ECO:0000313" key="5">
    <source>
        <dbReference type="Proteomes" id="UP000003947"/>
    </source>
</evidence>
<dbReference type="RefSeq" id="WP_009490616.1">
    <property type="nucleotide sequence ID" value="NZ_CP141048.1"/>
</dbReference>
<dbReference type="OrthoDB" id="9803907at2"/>
<gene>
    <name evidence="4" type="ORF">MicloDRAFT_00016300</name>
</gene>
<evidence type="ECO:0000313" key="4">
    <source>
        <dbReference type="EMBL" id="EIM29158.1"/>
    </source>
</evidence>
<dbReference type="Proteomes" id="UP000003947">
    <property type="component" value="Unassembled WGS sequence"/>
</dbReference>
<proteinExistence type="predicted"/>
<name>I4YYW6_9HYPH</name>
<evidence type="ECO:0000256" key="2">
    <source>
        <dbReference type="ARBA" id="ARBA00023315"/>
    </source>
</evidence>
<reference evidence="4 5" key="1">
    <citation type="submission" date="2012-02" db="EMBL/GenBank/DDBJ databases">
        <title>Improved High-Quality Draft sequence of Microvirga sp. WSM3557.</title>
        <authorList>
            <consortium name="US DOE Joint Genome Institute"/>
            <person name="Lucas S."/>
            <person name="Han J."/>
            <person name="Lapidus A."/>
            <person name="Cheng J.-F."/>
            <person name="Goodwin L."/>
            <person name="Pitluck S."/>
            <person name="Peters L."/>
            <person name="Zhang X."/>
            <person name="Detter J.C."/>
            <person name="Han C."/>
            <person name="Tapia R."/>
            <person name="Land M."/>
            <person name="Hauser L."/>
            <person name="Kyrpides N."/>
            <person name="Ivanova N."/>
            <person name="Pagani I."/>
            <person name="Brau L."/>
            <person name="Yates R."/>
            <person name="O'Hara G."/>
            <person name="Rui T."/>
            <person name="Howieson J."/>
            <person name="Reeve W."/>
            <person name="Woyke T."/>
        </authorList>
    </citation>
    <scope>NUCLEOTIDE SEQUENCE [LARGE SCALE GENOMIC DNA]</scope>
    <source>
        <strain evidence="4 5">WSM3557</strain>
    </source>
</reference>
<dbReference type="PROSITE" id="PS51186">
    <property type="entry name" value="GNAT"/>
    <property type="match status" value="1"/>
</dbReference>
<dbReference type="InterPro" id="IPR000182">
    <property type="entry name" value="GNAT_dom"/>
</dbReference>
<dbReference type="eggNOG" id="COG0456">
    <property type="taxonomic scope" value="Bacteria"/>
</dbReference>
<dbReference type="STRING" id="864069.MicloDRAFT_00016300"/>
<dbReference type="AlphaFoldDB" id="I4YYW6"/>
<keyword evidence="2" id="KW-0012">Acyltransferase</keyword>
<accession>I4YYW6</accession>
<protein>
    <submittedName>
        <fullName evidence="4">Acetyltransferase</fullName>
    </submittedName>
</protein>
<dbReference type="CDD" id="cd04301">
    <property type="entry name" value="NAT_SF"/>
    <property type="match status" value="1"/>
</dbReference>
<dbReference type="Gene3D" id="3.40.630.30">
    <property type="match status" value="1"/>
</dbReference>
<dbReference type="GO" id="GO:0016747">
    <property type="term" value="F:acyltransferase activity, transferring groups other than amino-acyl groups"/>
    <property type="evidence" value="ECO:0007669"/>
    <property type="project" value="InterPro"/>
</dbReference>
<dbReference type="EMBL" id="JH660641">
    <property type="protein sequence ID" value="EIM29158.1"/>
    <property type="molecule type" value="Genomic_DNA"/>
</dbReference>
<sequence length="162" mass="18025">MAGRLVLHLRRSLDGSVPDPDWPKGARPAPFDSERHAQQVHALLRQAYAQGGGYVEPFAIWWPSLRDDSEYDPALVFIAVDERDRIVGVAQCWTSAFVKDLAVAPAWRRKGLGSALLHEAFRALRERGAAAVSLKVDADNPSGAQRLYRALGFEEVESYRLD</sequence>
<dbReference type="SUPFAM" id="SSF55729">
    <property type="entry name" value="Acyl-CoA N-acyltransferases (Nat)"/>
    <property type="match status" value="1"/>
</dbReference>